<dbReference type="Pfam" id="PF15980">
    <property type="entry name" value="ComGF"/>
    <property type="match status" value="1"/>
</dbReference>
<organism evidence="4 5">
    <name type="scientific">Salimicrobium halophilum</name>
    <dbReference type="NCBI Taxonomy" id="86666"/>
    <lineage>
        <taxon>Bacteria</taxon>
        <taxon>Bacillati</taxon>
        <taxon>Bacillota</taxon>
        <taxon>Bacilli</taxon>
        <taxon>Bacillales</taxon>
        <taxon>Bacillaceae</taxon>
        <taxon>Salimicrobium</taxon>
    </lineage>
</organism>
<dbReference type="AlphaFoldDB" id="A0A1G8PUS0"/>
<dbReference type="EMBL" id="FNEV01000001">
    <property type="protein sequence ID" value="SDI95620.1"/>
    <property type="molecule type" value="Genomic_DNA"/>
</dbReference>
<comment type="subcellular location">
    <subcellularLocation>
        <location evidence="1">Cell surface</location>
    </subcellularLocation>
</comment>
<dbReference type="InterPro" id="IPR012902">
    <property type="entry name" value="N_methyl_site"/>
</dbReference>
<keyword evidence="3" id="KW-0812">Transmembrane</keyword>
<evidence type="ECO:0000313" key="5">
    <source>
        <dbReference type="Proteomes" id="UP000199225"/>
    </source>
</evidence>
<dbReference type="Pfam" id="PF07963">
    <property type="entry name" value="N_methyl"/>
    <property type="match status" value="1"/>
</dbReference>
<dbReference type="NCBIfam" id="NF041002">
    <property type="entry name" value="pilin_ComGF"/>
    <property type="match status" value="1"/>
</dbReference>
<dbReference type="InterPro" id="IPR016977">
    <property type="entry name" value="ComGF"/>
</dbReference>
<protein>
    <submittedName>
        <fullName evidence="4">Competence protein ComGF</fullName>
    </submittedName>
</protein>
<keyword evidence="3" id="KW-1133">Transmembrane helix</keyword>
<dbReference type="STRING" id="86666.SAMN04490247_0182"/>
<feature type="transmembrane region" description="Helical" evidence="3">
    <location>
        <begin position="7"/>
        <end position="31"/>
    </location>
</feature>
<keyword evidence="3" id="KW-0472">Membrane</keyword>
<name>A0A1G8PUS0_9BACI</name>
<dbReference type="GO" id="GO:0009986">
    <property type="term" value="C:cell surface"/>
    <property type="evidence" value="ECO:0007669"/>
    <property type="project" value="UniProtKB-SubCell"/>
</dbReference>
<keyword evidence="2" id="KW-0178">Competence</keyword>
<evidence type="ECO:0000256" key="2">
    <source>
        <dbReference type="ARBA" id="ARBA00023287"/>
    </source>
</evidence>
<proteinExistence type="predicted"/>
<reference evidence="5" key="1">
    <citation type="submission" date="2016-10" db="EMBL/GenBank/DDBJ databases">
        <authorList>
            <person name="Varghese N."/>
            <person name="Submissions S."/>
        </authorList>
    </citation>
    <scope>NUCLEOTIDE SEQUENCE [LARGE SCALE GENOMIC DNA]</scope>
    <source>
        <strain evidence="5">DSM 4771</strain>
    </source>
</reference>
<evidence type="ECO:0000256" key="3">
    <source>
        <dbReference type="SAM" id="Phobius"/>
    </source>
</evidence>
<dbReference type="GO" id="GO:0030420">
    <property type="term" value="P:establishment of competence for transformation"/>
    <property type="evidence" value="ECO:0007669"/>
    <property type="project" value="UniProtKB-KW"/>
</dbReference>
<dbReference type="NCBIfam" id="TIGR02532">
    <property type="entry name" value="IV_pilin_GFxxxE"/>
    <property type="match status" value="1"/>
</dbReference>
<evidence type="ECO:0000313" key="4">
    <source>
        <dbReference type="EMBL" id="SDI95620.1"/>
    </source>
</evidence>
<gene>
    <name evidence="4" type="ORF">SAMN04490247_0182</name>
</gene>
<sequence>MFKNRDGFTLAEILLSITVMLIALTILIPLVHHLSTDAWENDWPIHQFTQTIQRELNTSSSITATGSILTFRNREGETVKLEPYKNMVRRRVNDKGHEILLYQVKDISFSLDRGFLRMNSTLEGGQSFEKIFFIPL</sequence>
<accession>A0A1G8PUS0</accession>
<dbReference type="Proteomes" id="UP000199225">
    <property type="component" value="Unassembled WGS sequence"/>
</dbReference>
<evidence type="ECO:0000256" key="1">
    <source>
        <dbReference type="ARBA" id="ARBA00004241"/>
    </source>
</evidence>
<keyword evidence="5" id="KW-1185">Reference proteome</keyword>